<feature type="transmembrane region" description="Helical" evidence="4">
    <location>
        <begin position="80"/>
        <end position="97"/>
    </location>
</feature>
<feature type="transmembrane region" description="Helical" evidence="4">
    <location>
        <begin position="109"/>
        <end position="128"/>
    </location>
</feature>
<proteinExistence type="predicted"/>
<evidence type="ECO:0000256" key="4">
    <source>
        <dbReference type="SAM" id="Phobius"/>
    </source>
</evidence>
<dbReference type="eggNOG" id="COG2207">
    <property type="taxonomic scope" value="Bacteria"/>
</dbReference>
<dbReference type="EMBL" id="CP000961">
    <property type="protein sequence ID" value="ACA87328.1"/>
    <property type="molecule type" value="Genomic_DNA"/>
</dbReference>
<sequence>MKTVLFNTHDLVLLFTLYQCILFGLCLLTFKKGNKLSHLLLALFLFSYAAIPLDTLINYGEAFRSYALEVSVNLFYLFGYAYWLEAVFLLFYVRSLIYRDFRFKPQDLLFLLPLVLYFFYHLDTWYWLSDNEKMLQLQQNYAGNEAISQRFIGLGRECFRLFCAILCFVELRRYQSRLKDNFANLESVDLNWLAILVIGFLFIRADAILVSLALFSSFEFNHHIDYELLGLISNYTVLILVSVLIFFSLRFQTGLSGIWQQQRTVDSGAKYEKQQPDESSIAQIKAYMQQHKPFLNPLLTLDSLASQLQLSPRVLSQIINRHFEQNFFEFINQYRISESQRLLSDAALKHTTIIEIMDRSGFNSKATFNTLFKKRLGKTPSQYRKQQLQ</sequence>
<dbReference type="Proteomes" id="UP000002168">
    <property type="component" value="Chromosome"/>
</dbReference>
<keyword evidence="7" id="KW-1185">Reference proteome</keyword>
<dbReference type="Gene3D" id="1.10.10.60">
    <property type="entry name" value="Homeodomain-like"/>
    <property type="match status" value="2"/>
</dbReference>
<keyword evidence="2" id="KW-0238">DNA-binding</keyword>
<accession>B1KLN1</accession>
<evidence type="ECO:0000313" key="6">
    <source>
        <dbReference type="EMBL" id="ACA87328.1"/>
    </source>
</evidence>
<name>B1KLN1_SHEWM</name>
<evidence type="ECO:0000259" key="5">
    <source>
        <dbReference type="PROSITE" id="PS01124"/>
    </source>
</evidence>
<dbReference type="SUPFAM" id="SSF46689">
    <property type="entry name" value="Homeodomain-like"/>
    <property type="match status" value="1"/>
</dbReference>
<protein>
    <submittedName>
        <fullName evidence="6">Transcriptional regulator, AraC family</fullName>
    </submittedName>
</protein>
<evidence type="ECO:0000256" key="2">
    <source>
        <dbReference type="ARBA" id="ARBA00023125"/>
    </source>
</evidence>
<keyword evidence="3" id="KW-0804">Transcription</keyword>
<dbReference type="PANTHER" id="PTHR43280:SF29">
    <property type="entry name" value="ARAC-FAMILY TRANSCRIPTIONAL REGULATOR"/>
    <property type="match status" value="1"/>
</dbReference>
<evidence type="ECO:0000256" key="1">
    <source>
        <dbReference type="ARBA" id="ARBA00023015"/>
    </source>
</evidence>
<keyword evidence="4" id="KW-0812">Transmembrane</keyword>
<gene>
    <name evidence="6" type="ordered locus">Swoo_3057</name>
</gene>
<reference evidence="6 7" key="1">
    <citation type="submission" date="2008-02" db="EMBL/GenBank/DDBJ databases">
        <title>Complete sequence of Shewanella woodyi ATCC 51908.</title>
        <authorList>
            <consortium name="US DOE Joint Genome Institute"/>
            <person name="Copeland A."/>
            <person name="Lucas S."/>
            <person name="Lapidus A."/>
            <person name="Glavina del Rio T."/>
            <person name="Dalin E."/>
            <person name="Tice H."/>
            <person name="Bruce D."/>
            <person name="Goodwin L."/>
            <person name="Pitluck S."/>
            <person name="Sims D."/>
            <person name="Brettin T."/>
            <person name="Detter J.C."/>
            <person name="Han C."/>
            <person name="Kuske C.R."/>
            <person name="Schmutz J."/>
            <person name="Larimer F."/>
            <person name="Land M."/>
            <person name="Hauser L."/>
            <person name="Kyrpides N."/>
            <person name="Lykidis A."/>
            <person name="Zhao J.-S."/>
            <person name="Richardson P."/>
        </authorList>
    </citation>
    <scope>NUCLEOTIDE SEQUENCE [LARGE SCALE GENOMIC DNA]</scope>
    <source>
        <strain evidence="7">ATCC 51908 / MS32</strain>
    </source>
</reference>
<keyword evidence="4" id="KW-1133">Transmembrane helix</keyword>
<feature type="transmembrane region" description="Helical" evidence="4">
    <location>
        <begin position="190"/>
        <end position="216"/>
    </location>
</feature>
<dbReference type="HOGENOM" id="CLU_041408_2_0_6"/>
<dbReference type="AlphaFoldDB" id="B1KLN1"/>
<keyword evidence="1" id="KW-0805">Transcription regulation</keyword>
<keyword evidence="4" id="KW-0472">Membrane</keyword>
<dbReference type="Pfam" id="PF12833">
    <property type="entry name" value="HTH_18"/>
    <property type="match status" value="1"/>
</dbReference>
<feature type="transmembrane region" description="Helical" evidence="4">
    <location>
        <begin position="39"/>
        <end position="60"/>
    </location>
</feature>
<feature type="transmembrane region" description="Helical" evidence="4">
    <location>
        <begin position="12"/>
        <end position="30"/>
    </location>
</feature>
<dbReference type="InterPro" id="IPR009057">
    <property type="entry name" value="Homeodomain-like_sf"/>
</dbReference>
<dbReference type="GO" id="GO:0003700">
    <property type="term" value="F:DNA-binding transcription factor activity"/>
    <property type="evidence" value="ECO:0007669"/>
    <property type="project" value="InterPro"/>
</dbReference>
<dbReference type="RefSeq" id="WP_012325664.1">
    <property type="nucleotide sequence ID" value="NC_010506.1"/>
</dbReference>
<dbReference type="SMART" id="SM00342">
    <property type="entry name" value="HTH_ARAC"/>
    <property type="match status" value="1"/>
</dbReference>
<dbReference type="PRINTS" id="PR00032">
    <property type="entry name" value="HTHARAC"/>
</dbReference>
<evidence type="ECO:0000313" key="7">
    <source>
        <dbReference type="Proteomes" id="UP000002168"/>
    </source>
</evidence>
<dbReference type="InterPro" id="IPR018060">
    <property type="entry name" value="HTH_AraC"/>
</dbReference>
<organism evidence="6 7">
    <name type="scientific">Shewanella woodyi (strain ATCC 51908 / MS32)</name>
    <dbReference type="NCBI Taxonomy" id="392500"/>
    <lineage>
        <taxon>Bacteria</taxon>
        <taxon>Pseudomonadati</taxon>
        <taxon>Pseudomonadota</taxon>
        <taxon>Gammaproteobacteria</taxon>
        <taxon>Alteromonadales</taxon>
        <taxon>Shewanellaceae</taxon>
        <taxon>Shewanella</taxon>
    </lineage>
</organism>
<feature type="domain" description="HTH araC/xylS-type" evidence="5">
    <location>
        <begin position="282"/>
        <end position="386"/>
    </location>
</feature>
<feature type="transmembrane region" description="Helical" evidence="4">
    <location>
        <begin position="228"/>
        <end position="249"/>
    </location>
</feature>
<dbReference type="PANTHER" id="PTHR43280">
    <property type="entry name" value="ARAC-FAMILY TRANSCRIPTIONAL REGULATOR"/>
    <property type="match status" value="1"/>
</dbReference>
<dbReference type="PROSITE" id="PS01124">
    <property type="entry name" value="HTH_ARAC_FAMILY_2"/>
    <property type="match status" value="1"/>
</dbReference>
<dbReference type="GO" id="GO:0043565">
    <property type="term" value="F:sequence-specific DNA binding"/>
    <property type="evidence" value="ECO:0007669"/>
    <property type="project" value="InterPro"/>
</dbReference>
<evidence type="ECO:0000256" key="3">
    <source>
        <dbReference type="ARBA" id="ARBA00023163"/>
    </source>
</evidence>
<dbReference type="InterPro" id="IPR020449">
    <property type="entry name" value="Tscrpt_reg_AraC-type_HTH"/>
</dbReference>
<dbReference type="KEGG" id="swd:Swoo_3057"/>